<dbReference type="EMBL" id="JAGWCR010000020">
    <property type="protein sequence ID" value="MBS3652134.1"/>
    <property type="molecule type" value="Genomic_DNA"/>
</dbReference>
<keyword evidence="4" id="KW-1185">Reference proteome</keyword>
<comment type="caution">
    <text evidence="3">The sequence shown here is derived from an EMBL/GenBank/DDBJ whole genome shotgun (WGS) entry which is preliminary data.</text>
</comment>
<dbReference type="Gene3D" id="3.40.190.10">
    <property type="entry name" value="Periplasmic binding protein-like II"/>
    <property type="match status" value="2"/>
</dbReference>
<evidence type="ECO:0000256" key="2">
    <source>
        <dbReference type="ARBA" id="ARBA00022764"/>
    </source>
</evidence>
<dbReference type="Pfam" id="PF13416">
    <property type="entry name" value="SBP_bac_8"/>
    <property type="match status" value="1"/>
</dbReference>
<dbReference type="PANTHER" id="PTHR30222">
    <property type="entry name" value="SPERMIDINE/PUTRESCINE-BINDING PERIPLASMIC PROTEIN"/>
    <property type="match status" value="1"/>
</dbReference>
<gene>
    <name evidence="3" type="ORF">KEU06_26400</name>
</gene>
<name>A0A942E1J1_9HYPH</name>
<dbReference type="CDD" id="cd13589">
    <property type="entry name" value="PBP2_polyamine_RpCGA009"/>
    <property type="match status" value="1"/>
</dbReference>
<reference evidence="3" key="1">
    <citation type="submission" date="2021-04" db="EMBL/GenBank/DDBJ databases">
        <title>Pseudaminobacter soli sp. nov., isolated from paddy soil contaminated by heavy metals.</title>
        <authorList>
            <person name="Zhang K."/>
        </authorList>
    </citation>
    <scope>NUCLEOTIDE SEQUENCE</scope>
    <source>
        <strain evidence="3">19-2017</strain>
    </source>
</reference>
<proteinExistence type="predicted"/>
<organism evidence="3 4">
    <name type="scientific">Pseudaminobacter soli</name>
    <name type="common">ex Zhang et al. 2022</name>
    <dbReference type="NCBI Taxonomy" id="2831468"/>
    <lineage>
        <taxon>Bacteria</taxon>
        <taxon>Pseudomonadati</taxon>
        <taxon>Pseudomonadota</taxon>
        <taxon>Alphaproteobacteria</taxon>
        <taxon>Hyphomicrobiales</taxon>
        <taxon>Phyllobacteriaceae</taxon>
        <taxon>Pseudaminobacter</taxon>
    </lineage>
</organism>
<dbReference type="InterPro" id="IPR006059">
    <property type="entry name" value="SBP"/>
</dbReference>
<dbReference type="AlphaFoldDB" id="A0A942E1J1"/>
<dbReference type="SUPFAM" id="SSF53850">
    <property type="entry name" value="Periplasmic binding protein-like II"/>
    <property type="match status" value="1"/>
</dbReference>
<dbReference type="PROSITE" id="PS51318">
    <property type="entry name" value="TAT"/>
    <property type="match status" value="1"/>
</dbReference>
<protein>
    <submittedName>
        <fullName evidence="3">ABC transporter substrate-binding protein</fullName>
    </submittedName>
</protein>
<keyword evidence="2" id="KW-0574">Periplasm</keyword>
<evidence type="ECO:0000256" key="1">
    <source>
        <dbReference type="ARBA" id="ARBA00022729"/>
    </source>
</evidence>
<sequence>MTMSNRFAKDSAEILLQKFQAGHVDRRGFLTALAALGLGVTLRPSTGNAAENEIVLCNWGGVAVDAFQEAFGGPFTAQTGMKLVIDGAGPALGSVRTMVDSGNVIWDVMDNGLIDARVLATGNYVEPIDYSIVDKNKVPNFAQEFGVGNYAFANVLFHNKKATGADTLTDWRDFFDFEKFPGKRTMCKWIQGQLEVVLLADGVAPENLYPLDVDRAFAKLQPHLDKIIFWEGGAQSQQLFRDGEVVMGNIWHTRAKLLVQENSDYAITWNQNTLLVSAWSVPKGNPAGKKVFEFINSALDPEPQITLLRLMGNGPTNPAAEALMTDEDRVFNPTSGTNTTGQVLVDPAWYAAHEAEVQNKFLDLIAT</sequence>
<dbReference type="Proteomes" id="UP000680348">
    <property type="component" value="Unassembled WGS sequence"/>
</dbReference>
<dbReference type="InterPro" id="IPR006311">
    <property type="entry name" value="TAT_signal"/>
</dbReference>
<keyword evidence="1" id="KW-0732">Signal</keyword>
<dbReference type="PANTHER" id="PTHR30222:SF2">
    <property type="entry name" value="ABC TRANSPORTER SUBSTRATE-BINDING PROTEIN"/>
    <property type="match status" value="1"/>
</dbReference>
<accession>A0A942E1J1</accession>
<evidence type="ECO:0000313" key="3">
    <source>
        <dbReference type="EMBL" id="MBS3652134.1"/>
    </source>
</evidence>
<evidence type="ECO:0000313" key="4">
    <source>
        <dbReference type="Proteomes" id="UP000680348"/>
    </source>
</evidence>